<sequence length="52" mass="6181">MFFKKEELHPLIKYIQNWEAFNLIDRKSVRNTLIWVFLGVLALCLAVVFSLI</sequence>
<feature type="transmembrane region" description="Helical" evidence="1">
    <location>
        <begin position="32"/>
        <end position="51"/>
    </location>
</feature>
<evidence type="ECO:0000256" key="1">
    <source>
        <dbReference type="SAM" id="Phobius"/>
    </source>
</evidence>
<proteinExistence type="predicted"/>
<protein>
    <submittedName>
        <fullName evidence="2">Uncharacterized protein</fullName>
    </submittedName>
</protein>
<keyword evidence="3" id="KW-1185">Reference proteome</keyword>
<keyword evidence="1" id="KW-1133">Transmembrane helix</keyword>
<evidence type="ECO:0000313" key="3">
    <source>
        <dbReference type="Proteomes" id="UP000256779"/>
    </source>
</evidence>
<gene>
    <name evidence="2" type="ORF">C7460_107127</name>
</gene>
<dbReference type="AlphaFoldDB" id="A0A3D9L3H7"/>
<accession>A0A3D9L3H7</accession>
<dbReference type="Proteomes" id="UP000256779">
    <property type="component" value="Unassembled WGS sequence"/>
</dbReference>
<keyword evidence="1" id="KW-0472">Membrane</keyword>
<organism evidence="2 3">
    <name type="scientific">Marinoscillum furvescens DSM 4134</name>
    <dbReference type="NCBI Taxonomy" id="1122208"/>
    <lineage>
        <taxon>Bacteria</taxon>
        <taxon>Pseudomonadati</taxon>
        <taxon>Bacteroidota</taxon>
        <taxon>Cytophagia</taxon>
        <taxon>Cytophagales</taxon>
        <taxon>Reichenbachiellaceae</taxon>
        <taxon>Marinoscillum</taxon>
    </lineage>
</organism>
<reference evidence="2 3" key="1">
    <citation type="submission" date="2018-07" db="EMBL/GenBank/DDBJ databases">
        <title>Genomic Encyclopedia of Type Strains, Phase IV (KMG-IV): sequencing the most valuable type-strain genomes for metagenomic binning, comparative biology and taxonomic classification.</title>
        <authorList>
            <person name="Goeker M."/>
        </authorList>
    </citation>
    <scope>NUCLEOTIDE SEQUENCE [LARGE SCALE GENOMIC DNA]</scope>
    <source>
        <strain evidence="2 3">DSM 4134</strain>
    </source>
</reference>
<evidence type="ECO:0000313" key="2">
    <source>
        <dbReference type="EMBL" id="RED99844.1"/>
    </source>
</evidence>
<name>A0A3D9L3H7_MARFU</name>
<comment type="caution">
    <text evidence="2">The sequence shown here is derived from an EMBL/GenBank/DDBJ whole genome shotgun (WGS) entry which is preliminary data.</text>
</comment>
<dbReference type="EMBL" id="QREG01000007">
    <property type="protein sequence ID" value="RED99844.1"/>
    <property type="molecule type" value="Genomic_DNA"/>
</dbReference>
<keyword evidence="1" id="KW-0812">Transmembrane</keyword>